<evidence type="ECO:0000256" key="1">
    <source>
        <dbReference type="ARBA" id="ARBA00008828"/>
    </source>
</evidence>
<feature type="region of interest" description="Disordered" evidence="2">
    <location>
        <begin position="303"/>
        <end position="323"/>
    </location>
</feature>
<evidence type="ECO:0000313" key="4">
    <source>
        <dbReference type="EMBL" id="KAK5099508.1"/>
    </source>
</evidence>
<dbReference type="PANTHER" id="PTHR12354">
    <property type="entry name" value="INTERFERON-RELATED DEVELOPMENTAL REGULATOR"/>
    <property type="match status" value="1"/>
</dbReference>
<proteinExistence type="inferred from homology"/>
<organism evidence="4 5">
    <name type="scientific">Lithohypha guttulata</name>
    <dbReference type="NCBI Taxonomy" id="1690604"/>
    <lineage>
        <taxon>Eukaryota</taxon>
        <taxon>Fungi</taxon>
        <taxon>Dikarya</taxon>
        <taxon>Ascomycota</taxon>
        <taxon>Pezizomycotina</taxon>
        <taxon>Eurotiomycetes</taxon>
        <taxon>Chaetothyriomycetidae</taxon>
        <taxon>Chaetothyriales</taxon>
        <taxon>Trichomeriaceae</taxon>
        <taxon>Lithohypha</taxon>
    </lineage>
</organism>
<dbReference type="Pfam" id="PF05004">
    <property type="entry name" value="IFRD"/>
    <property type="match status" value="1"/>
</dbReference>
<feature type="compositionally biased region" description="Acidic residues" evidence="2">
    <location>
        <begin position="303"/>
        <end position="319"/>
    </location>
</feature>
<feature type="domain" description="Interferon-related developmental regulator N-terminal" evidence="3">
    <location>
        <begin position="74"/>
        <end position="376"/>
    </location>
</feature>
<evidence type="ECO:0000313" key="5">
    <source>
        <dbReference type="Proteomes" id="UP001345013"/>
    </source>
</evidence>
<dbReference type="SUPFAM" id="SSF48371">
    <property type="entry name" value="ARM repeat"/>
    <property type="match status" value="1"/>
</dbReference>
<accession>A0ABR0KKU9</accession>
<evidence type="ECO:0000259" key="3">
    <source>
        <dbReference type="Pfam" id="PF05004"/>
    </source>
</evidence>
<dbReference type="Proteomes" id="UP001345013">
    <property type="component" value="Unassembled WGS sequence"/>
</dbReference>
<gene>
    <name evidence="4" type="ORF">LTR24_001406</name>
</gene>
<feature type="compositionally biased region" description="Polar residues" evidence="2">
    <location>
        <begin position="26"/>
        <end position="39"/>
    </location>
</feature>
<feature type="region of interest" description="Disordered" evidence="2">
    <location>
        <begin position="1"/>
        <end position="65"/>
    </location>
</feature>
<sequence length="479" mass="52522">MPDKDLRKQALKGGKTTSRKAEVRSAFSTPASSRPTSARGSRVASRIASRDVSDDEDDRDALSDDTTQSINSLDAFLENDEFAESNMDALKQDLNSTIDEMLERKGSSTESREEALKRYNRILTSHHFGDVLYGRVDDILASLSKSIKAETSTTETVRALRAVSLTAVSFDNGALYDTMGTLVKRTIEDSQDNATKAAALHCLGICLIFGGASESEFAETCTWLLEIVQSDGAFIGADDNPEVVAAALQTYGYLVTELEDVEAESEDAVEAFMEQLDSGDAGVQIAAGEAIAVLFEKSCTPREDDEDWVGEEADEEDSDGSGMVDKHLVKRYNAYHNPAEVLDKVQDLANLSSKGLNKSDKQKLHRSFASIALTVEEPRGGLRANNASKLVVRIAKEGEIKVDKWWKLMRLNALRRVLAGGFIQHYFEGNKQVLNSLPLLVRSTRTGGTFSPGRGSRRTPPRKGDKHRENRRFVGAEEG</sequence>
<feature type="compositionally biased region" description="Basic and acidic residues" evidence="2">
    <location>
        <begin position="462"/>
        <end position="479"/>
    </location>
</feature>
<reference evidence="4 5" key="1">
    <citation type="submission" date="2023-08" db="EMBL/GenBank/DDBJ databases">
        <title>Black Yeasts Isolated from many extreme environments.</title>
        <authorList>
            <person name="Coleine C."/>
            <person name="Stajich J.E."/>
            <person name="Selbmann L."/>
        </authorList>
    </citation>
    <scope>NUCLEOTIDE SEQUENCE [LARGE SCALE GENOMIC DNA]</scope>
    <source>
        <strain evidence="4 5">CCFEE 5885</strain>
    </source>
</reference>
<dbReference type="InterPro" id="IPR007701">
    <property type="entry name" value="Interferon-rel_develop_reg_N"/>
</dbReference>
<name>A0ABR0KKU9_9EURO</name>
<dbReference type="PANTHER" id="PTHR12354:SF1">
    <property type="entry name" value="INTERFERON-RELATED DEVELOPMENTAL REGULATOR 1"/>
    <property type="match status" value="1"/>
</dbReference>
<evidence type="ECO:0000256" key="2">
    <source>
        <dbReference type="SAM" id="MobiDB-lite"/>
    </source>
</evidence>
<protein>
    <recommendedName>
        <fullName evidence="3">Interferon-related developmental regulator N-terminal domain-containing protein</fullName>
    </recommendedName>
</protein>
<feature type="region of interest" description="Disordered" evidence="2">
    <location>
        <begin position="445"/>
        <end position="479"/>
    </location>
</feature>
<comment type="similarity">
    <text evidence="1">Belongs to the IFRD family.</text>
</comment>
<dbReference type="EMBL" id="JAVRRG010000010">
    <property type="protein sequence ID" value="KAK5099508.1"/>
    <property type="molecule type" value="Genomic_DNA"/>
</dbReference>
<dbReference type="InterPro" id="IPR039777">
    <property type="entry name" value="IFRD"/>
</dbReference>
<dbReference type="InterPro" id="IPR011989">
    <property type="entry name" value="ARM-like"/>
</dbReference>
<keyword evidence="5" id="KW-1185">Reference proteome</keyword>
<dbReference type="Gene3D" id="1.25.10.10">
    <property type="entry name" value="Leucine-rich Repeat Variant"/>
    <property type="match status" value="1"/>
</dbReference>
<dbReference type="InterPro" id="IPR016024">
    <property type="entry name" value="ARM-type_fold"/>
</dbReference>
<comment type="caution">
    <text evidence="4">The sequence shown here is derived from an EMBL/GenBank/DDBJ whole genome shotgun (WGS) entry which is preliminary data.</text>
</comment>